<gene>
    <name evidence="2" type="ORF">FGO68_gene7681</name>
</gene>
<name>A0A8J8SXX4_HALGN</name>
<reference evidence="2" key="1">
    <citation type="submission" date="2019-06" db="EMBL/GenBank/DDBJ databases">
        <authorList>
            <person name="Zheng W."/>
        </authorList>
    </citation>
    <scope>NUCLEOTIDE SEQUENCE</scope>
    <source>
        <strain evidence="2">QDHG01</strain>
    </source>
</reference>
<dbReference type="Proteomes" id="UP000785679">
    <property type="component" value="Unassembled WGS sequence"/>
</dbReference>
<keyword evidence="3" id="KW-1185">Reference proteome</keyword>
<feature type="transmembrane region" description="Helical" evidence="1">
    <location>
        <begin position="26"/>
        <end position="50"/>
    </location>
</feature>
<keyword evidence="1" id="KW-1133">Transmembrane helix</keyword>
<evidence type="ECO:0000313" key="3">
    <source>
        <dbReference type="Proteomes" id="UP000785679"/>
    </source>
</evidence>
<evidence type="ECO:0000256" key="1">
    <source>
        <dbReference type="SAM" id="Phobius"/>
    </source>
</evidence>
<comment type="caution">
    <text evidence="2">The sequence shown here is derived from an EMBL/GenBank/DDBJ whole genome shotgun (WGS) entry which is preliminary data.</text>
</comment>
<proteinExistence type="predicted"/>
<accession>A0A8J8SXX4</accession>
<protein>
    <submittedName>
        <fullName evidence="2">Uncharacterized protein</fullName>
    </submittedName>
</protein>
<keyword evidence="1" id="KW-0472">Membrane</keyword>
<dbReference type="EMBL" id="RRYP01017108">
    <property type="protein sequence ID" value="TNV74343.1"/>
    <property type="molecule type" value="Genomic_DNA"/>
</dbReference>
<keyword evidence="1" id="KW-0812">Transmembrane</keyword>
<dbReference type="AlphaFoldDB" id="A0A8J8SXX4"/>
<organism evidence="2 3">
    <name type="scientific">Halteria grandinella</name>
    <dbReference type="NCBI Taxonomy" id="5974"/>
    <lineage>
        <taxon>Eukaryota</taxon>
        <taxon>Sar</taxon>
        <taxon>Alveolata</taxon>
        <taxon>Ciliophora</taxon>
        <taxon>Intramacronucleata</taxon>
        <taxon>Spirotrichea</taxon>
        <taxon>Stichotrichia</taxon>
        <taxon>Sporadotrichida</taxon>
        <taxon>Halteriidae</taxon>
        <taxon>Halteria</taxon>
    </lineage>
</organism>
<sequence>MLSQQYNGDQFKQEFRAKFREGWQSMPLLVCLIVSVKTSLYVSSFFTSFLNQLIAPSVIFSYQLQYGALLRDPLQLTHSSMYCLSWPTT</sequence>
<evidence type="ECO:0000313" key="2">
    <source>
        <dbReference type="EMBL" id="TNV74343.1"/>
    </source>
</evidence>